<dbReference type="RefSeq" id="WP_068807799.1">
    <property type="nucleotide sequence ID" value="NZ_MBFM01000003.1"/>
</dbReference>
<protein>
    <recommendedName>
        <fullName evidence="11 15">Leucyl/phenylalanyl-tRNA--protein transferase</fullName>
        <ecNumber evidence="10 15">2.3.2.6</ecNumber>
    </recommendedName>
    <alternativeName>
        <fullName evidence="12 15">L/F-transferase</fullName>
    </alternativeName>
    <alternativeName>
        <fullName evidence="13 15">Leucyltransferase</fullName>
    </alternativeName>
    <alternativeName>
        <fullName evidence="14 15">Phenyalanyltransferase</fullName>
    </alternativeName>
</protein>
<keyword evidence="4 15" id="KW-0012">Acyltransferase</keyword>
<dbReference type="GO" id="GO:0030163">
    <property type="term" value="P:protein catabolic process"/>
    <property type="evidence" value="ECO:0007669"/>
    <property type="project" value="UniProtKB-UniRule"/>
</dbReference>
<evidence type="ECO:0000256" key="11">
    <source>
        <dbReference type="ARBA" id="ARBA00074372"/>
    </source>
</evidence>
<name>A0A7X7R7Z9_9RHOO</name>
<dbReference type="InterPro" id="IPR042203">
    <property type="entry name" value="Leu/Phe-tRNA_Trfase_C"/>
</dbReference>
<evidence type="ECO:0000256" key="6">
    <source>
        <dbReference type="ARBA" id="ARBA00050652"/>
    </source>
</evidence>
<dbReference type="HAMAP" id="MF_00688">
    <property type="entry name" value="Leu_Phe_trans"/>
    <property type="match status" value="1"/>
</dbReference>
<gene>
    <name evidence="15" type="primary">aat</name>
    <name evidence="16" type="ORF">GX576_06770</name>
</gene>
<evidence type="ECO:0000256" key="2">
    <source>
        <dbReference type="ARBA" id="ARBA00022490"/>
    </source>
</evidence>
<comment type="subcellular location">
    <subcellularLocation>
        <location evidence="1 15">Cytoplasm</location>
    </subcellularLocation>
</comment>
<evidence type="ECO:0000256" key="9">
    <source>
        <dbReference type="ARBA" id="ARBA00061535"/>
    </source>
</evidence>
<reference evidence="16 17" key="1">
    <citation type="journal article" date="2020" name="Biotechnol. Biofuels">
        <title>New insights from the biogas microbiome by comprehensive genome-resolved metagenomics of nearly 1600 species originating from multiple anaerobic digesters.</title>
        <authorList>
            <person name="Campanaro S."/>
            <person name="Treu L."/>
            <person name="Rodriguez-R L.M."/>
            <person name="Kovalovszki A."/>
            <person name="Ziels R.M."/>
            <person name="Maus I."/>
            <person name="Zhu X."/>
            <person name="Kougias P.G."/>
            <person name="Basile A."/>
            <person name="Luo G."/>
            <person name="Schluter A."/>
            <person name="Konstantinidis K.T."/>
            <person name="Angelidaki I."/>
        </authorList>
    </citation>
    <scope>NUCLEOTIDE SEQUENCE [LARGE SCALE GENOMIC DNA]</scope>
    <source>
        <strain evidence="16">AS06rmzACSIP_256</strain>
    </source>
</reference>
<comment type="catalytic activity">
    <reaction evidence="7 15">
        <text>N-terminal L-lysyl-[protein] + L-leucyl-tRNA(Leu) = N-terminal L-leucyl-L-lysyl-[protein] + tRNA(Leu) + H(+)</text>
        <dbReference type="Rhea" id="RHEA:12340"/>
        <dbReference type="Rhea" id="RHEA-COMP:9613"/>
        <dbReference type="Rhea" id="RHEA-COMP:9622"/>
        <dbReference type="Rhea" id="RHEA-COMP:12670"/>
        <dbReference type="Rhea" id="RHEA-COMP:12671"/>
        <dbReference type="ChEBI" id="CHEBI:15378"/>
        <dbReference type="ChEBI" id="CHEBI:65249"/>
        <dbReference type="ChEBI" id="CHEBI:78442"/>
        <dbReference type="ChEBI" id="CHEBI:78494"/>
        <dbReference type="ChEBI" id="CHEBI:133043"/>
        <dbReference type="EC" id="2.3.2.6"/>
    </reaction>
</comment>
<dbReference type="Gene3D" id="3.40.630.70">
    <property type="entry name" value="Leucyl/phenylalanyl-tRNA-protein transferase, C-terminal domain"/>
    <property type="match status" value="1"/>
</dbReference>
<proteinExistence type="inferred from homology"/>
<comment type="caution">
    <text evidence="16">The sequence shown here is derived from an EMBL/GenBank/DDBJ whole genome shotgun (WGS) entry which is preliminary data.</text>
</comment>
<evidence type="ECO:0000256" key="5">
    <source>
        <dbReference type="ARBA" id="ARBA00050607"/>
    </source>
</evidence>
<dbReference type="InterPro" id="IPR016181">
    <property type="entry name" value="Acyl_CoA_acyltransferase"/>
</dbReference>
<evidence type="ECO:0000256" key="14">
    <source>
        <dbReference type="ARBA" id="ARBA00083640"/>
    </source>
</evidence>
<dbReference type="NCBIfam" id="TIGR00667">
    <property type="entry name" value="aat"/>
    <property type="match status" value="1"/>
</dbReference>
<dbReference type="Proteomes" id="UP000536534">
    <property type="component" value="Unassembled WGS sequence"/>
</dbReference>
<dbReference type="EC" id="2.3.2.6" evidence="10 15"/>
<dbReference type="GO" id="GO:0008914">
    <property type="term" value="F:leucyl-tRNA--protein transferase activity"/>
    <property type="evidence" value="ECO:0007669"/>
    <property type="project" value="UniProtKB-UniRule"/>
</dbReference>
<evidence type="ECO:0000256" key="3">
    <source>
        <dbReference type="ARBA" id="ARBA00022679"/>
    </source>
</evidence>
<dbReference type="PANTHER" id="PTHR30098">
    <property type="entry name" value="LEUCYL/PHENYLALANYL-TRNA--PROTEIN TRANSFERASE"/>
    <property type="match status" value="1"/>
</dbReference>
<accession>A0A7X7R7Z9</accession>
<dbReference type="InterPro" id="IPR004616">
    <property type="entry name" value="Leu/Phe-tRNA_Trfase"/>
</dbReference>
<comment type="catalytic activity">
    <reaction evidence="6 15">
        <text>N-terminal L-arginyl-[protein] + L-leucyl-tRNA(Leu) = N-terminal L-leucyl-L-arginyl-[protein] + tRNA(Leu) + H(+)</text>
        <dbReference type="Rhea" id="RHEA:50416"/>
        <dbReference type="Rhea" id="RHEA-COMP:9613"/>
        <dbReference type="Rhea" id="RHEA-COMP:9622"/>
        <dbReference type="Rhea" id="RHEA-COMP:12672"/>
        <dbReference type="Rhea" id="RHEA-COMP:12673"/>
        <dbReference type="ChEBI" id="CHEBI:15378"/>
        <dbReference type="ChEBI" id="CHEBI:64719"/>
        <dbReference type="ChEBI" id="CHEBI:78442"/>
        <dbReference type="ChEBI" id="CHEBI:78494"/>
        <dbReference type="ChEBI" id="CHEBI:133044"/>
        <dbReference type="EC" id="2.3.2.6"/>
    </reaction>
</comment>
<comment type="function">
    <text evidence="8 15">Functions in the N-end rule pathway of protein degradation where it conjugates Leu, Phe and, less efficiently, Met from aminoacyl-tRNAs to the N-termini of proteins containing an N-terminal arginine or lysine.</text>
</comment>
<dbReference type="InterPro" id="IPR042221">
    <property type="entry name" value="Leu/Phe-tRNA_Trfase_N"/>
</dbReference>
<evidence type="ECO:0000256" key="13">
    <source>
        <dbReference type="ARBA" id="ARBA00077165"/>
    </source>
</evidence>
<evidence type="ECO:0000313" key="17">
    <source>
        <dbReference type="Proteomes" id="UP000536534"/>
    </source>
</evidence>
<dbReference type="AlphaFoldDB" id="A0A7X7R7Z9"/>
<dbReference type="Pfam" id="PF03588">
    <property type="entry name" value="Leu_Phe_trans"/>
    <property type="match status" value="1"/>
</dbReference>
<dbReference type="OrthoDB" id="9790282at2"/>
<evidence type="ECO:0000256" key="15">
    <source>
        <dbReference type="HAMAP-Rule" id="MF_00688"/>
    </source>
</evidence>
<evidence type="ECO:0000256" key="10">
    <source>
        <dbReference type="ARBA" id="ARBA00066767"/>
    </source>
</evidence>
<keyword evidence="3 15" id="KW-0808">Transferase</keyword>
<comment type="similarity">
    <text evidence="9 15">Belongs to the L/F-transferase family.</text>
</comment>
<keyword evidence="2 15" id="KW-0963">Cytoplasm</keyword>
<evidence type="ECO:0000256" key="7">
    <source>
        <dbReference type="ARBA" id="ARBA00051538"/>
    </source>
</evidence>
<dbReference type="PANTHER" id="PTHR30098:SF2">
    <property type="entry name" value="LEUCYL_PHENYLALANYL-TRNA--PROTEIN TRANSFERASE"/>
    <property type="match status" value="1"/>
</dbReference>
<evidence type="ECO:0000313" key="16">
    <source>
        <dbReference type="EMBL" id="NLF54086.1"/>
    </source>
</evidence>
<evidence type="ECO:0000256" key="4">
    <source>
        <dbReference type="ARBA" id="ARBA00023315"/>
    </source>
</evidence>
<dbReference type="Gene3D" id="3.30.70.3550">
    <property type="entry name" value="Leucyl/phenylalanyl-tRNA-protein transferase, N-terminal domain"/>
    <property type="match status" value="1"/>
</dbReference>
<dbReference type="FunFam" id="3.30.70.3550:FF:000001">
    <property type="entry name" value="Leucyl/phenylalanyl-tRNA--protein transferase"/>
    <property type="match status" value="1"/>
</dbReference>
<dbReference type="SUPFAM" id="SSF55729">
    <property type="entry name" value="Acyl-CoA N-acyltransferases (Nat)"/>
    <property type="match status" value="1"/>
</dbReference>
<comment type="catalytic activity">
    <reaction evidence="5 15">
        <text>L-phenylalanyl-tRNA(Phe) + an N-terminal L-alpha-aminoacyl-[protein] = an N-terminal L-phenylalanyl-L-alpha-aminoacyl-[protein] + tRNA(Phe)</text>
        <dbReference type="Rhea" id="RHEA:43632"/>
        <dbReference type="Rhea" id="RHEA-COMP:9668"/>
        <dbReference type="Rhea" id="RHEA-COMP:9699"/>
        <dbReference type="Rhea" id="RHEA-COMP:10636"/>
        <dbReference type="Rhea" id="RHEA-COMP:10637"/>
        <dbReference type="ChEBI" id="CHEBI:78442"/>
        <dbReference type="ChEBI" id="CHEBI:78531"/>
        <dbReference type="ChEBI" id="CHEBI:78597"/>
        <dbReference type="ChEBI" id="CHEBI:83561"/>
        <dbReference type="EC" id="2.3.2.6"/>
    </reaction>
</comment>
<evidence type="ECO:0000256" key="12">
    <source>
        <dbReference type="ARBA" id="ARBA00077136"/>
    </source>
</evidence>
<evidence type="ECO:0000256" key="1">
    <source>
        <dbReference type="ARBA" id="ARBA00004496"/>
    </source>
</evidence>
<sequence>MIPWLRGEPAFPPLASALAEPNGLLAAGGELGPPWLLAAYRRGIFPWFGEGEPILWWSPDPRLVLVPDELRIHRSLRRTLRRRPFELRLDTEFEGVMAACAAPREPGGATWILPEMQRAYGRMHELGYAHSVECWREGRLVGGLYGMALGRVFFGESMFSRETDASKVALAHLGRLLHDWGFRLIDCQMTTPHLLSMGAREIPRALFSGALARWTGEGRAPGRWPADAAAALDWSPAARAD</sequence>
<organism evidence="16 17">
    <name type="scientific">Thauera phenolivorans</name>
    <dbReference type="NCBI Taxonomy" id="1792543"/>
    <lineage>
        <taxon>Bacteria</taxon>
        <taxon>Pseudomonadati</taxon>
        <taxon>Pseudomonadota</taxon>
        <taxon>Betaproteobacteria</taxon>
        <taxon>Rhodocyclales</taxon>
        <taxon>Zoogloeaceae</taxon>
        <taxon>Thauera</taxon>
    </lineage>
</organism>
<dbReference type="GO" id="GO:0005737">
    <property type="term" value="C:cytoplasm"/>
    <property type="evidence" value="ECO:0007669"/>
    <property type="project" value="UniProtKB-SubCell"/>
</dbReference>
<evidence type="ECO:0000256" key="8">
    <source>
        <dbReference type="ARBA" id="ARBA00054043"/>
    </source>
</evidence>
<dbReference type="EMBL" id="JAAYYV010000179">
    <property type="protein sequence ID" value="NLF54086.1"/>
    <property type="molecule type" value="Genomic_DNA"/>
</dbReference>